<evidence type="ECO:0000313" key="3">
    <source>
        <dbReference type="Proteomes" id="UP000811246"/>
    </source>
</evidence>
<organism evidence="2 3">
    <name type="scientific">Carya illinoinensis</name>
    <name type="common">Pecan</name>
    <dbReference type="NCBI Taxonomy" id="32201"/>
    <lineage>
        <taxon>Eukaryota</taxon>
        <taxon>Viridiplantae</taxon>
        <taxon>Streptophyta</taxon>
        <taxon>Embryophyta</taxon>
        <taxon>Tracheophyta</taxon>
        <taxon>Spermatophyta</taxon>
        <taxon>Magnoliopsida</taxon>
        <taxon>eudicotyledons</taxon>
        <taxon>Gunneridae</taxon>
        <taxon>Pentapetalae</taxon>
        <taxon>rosids</taxon>
        <taxon>fabids</taxon>
        <taxon>Fagales</taxon>
        <taxon>Juglandaceae</taxon>
        <taxon>Carya</taxon>
    </lineage>
</organism>
<evidence type="ECO:0000313" key="2">
    <source>
        <dbReference type="EMBL" id="KAG6730998.1"/>
    </source>
</evidence>
<dbReference type="InterPro" id="IPR054722">
    <property type="entry name" value="PolX-like_BBD"/>
</dbReference>
<dbReference type="PANTHER" id="PTHR34222">
    <property type="entry name" value="GAG_PRE-INTEGRS DOMAIN-CONTAINING PROTEIN"/>
    <property type="match status" value="1"/>
</dbReference>
<dbReference type="Proteomes" id="UP000811246">
    <property type="component" value="Chromosome 1"/>
</dbReference>
<name>A0A922G298_CARIL</name>
<accession>A0A922G298</accession>
<comment type="caution">
    <text evidence="2">The sequence shown here is derived from an EMBL/GenBank/DDBJ whole genome shotgun (WGS) entry which is preliminary data.</text>
</comment>
<dbReference type="EMBL" id="CM031825">
    <property type="protein sequence ID" value="KAG6730998.1"/>
    <property type="molecule type" value="Genomic_DNA"/>
</dbReference>
<dbReference type="PANTHER" id="PTHR34222:SF99">
    <property type="entry name" value="PROTEIN, PUTATIVE-RELATED"/>
    <property type="match status" value="1"/>
</dbReference>
<dbReference type="Pfam" id="PF22936">
    <property type="entry name" value="Pol_BBD"/>
    <property type="match status" value="1"/>
</dbReference>
<sequence length="369" mass="41358">MNPCLYALVVLSKHSPIIITKAKLCSSSWDFKTLLTPFQAQILLYDPVPTINRVLSLIQQEERCRQLHSIPAPILMATQGPDSHHPRRDKLYCSHCNASSHSLERCFKANLNLPVCSHCCIPGHTKEKCYKIHGFPPGHKNFTRNKSSANHVFLEQEQAHNGKPITQEQYSRLIALLNAPKADTPLSTANHAHATPSNPSILPTFGTTFCFSAHTHEPTCQVSWIIDFGATDHMICSPKFFTHITTLVGHAVRLPNGSTVVATHIGDVHLSSNLIIKNALCVPTFSLNLISAKSLTRSSNSCLFIYLFFLILAIQDLSSWMRLDGGEYMMLCITFNTNQLAICLRFPVSNFISFKNRVSFKTSQCYYYH</sequence>
<dbReference type="AlphaFoldDB" id="A0A922G298"/>
<feature type="domain" description="Retrovirus-related Pol polyprotein from transposon TNT 1-94-like beta-barrel" evidence="1">
    <location>
        <begin position="224"/>
        <end position="297"/>
    </location>
</feature>
<evidence type="ECO:0000259" key="1">
    <source>
        <dbReference type="Pfam" id="PF22936"/>
    </source>
</evidence>
<reference evidence="2" key="1">
    <citation type="submission" date="2021-01" db="EMBL/GenBank/DDBJ databases">
        <authorList>
            <person name="Lovell J.T."/>
            <person name="Bentley N."/>
            <person name="Bhattarai G."/>
            <person name="Jenkins J.W."/>
            <person name="Sreedasyam A."/>
            <person name="Alarcon Y."/>
            <person name="Bock C."/>
            <person name="Boston L."/>
            <person name="Carlson J."/>
            <person name="Cervantes K."/>
            <person name="Clermont K."/>
            <person name="Krom N."/>
            <person name="Kubenka K."/>
            <person name="Mamidi S."/>
            <person name="Mattison C."/>
            <person name="Monteros M."/>
            <person name="Pisani C."/>
            <person name="Plott C."/>
            <person name="Rajasekar S."/>
            <person name="Rhein H.S."/>
            <person name="Rohla C."/>
            <person name="Song M."/>
            <person name="Hilaire R.S."/>
            <person name="Shu S."/>
            <person name="Wells L."/>
            <person name="Wang X."/>
            <person name="Webber J."/>
            <person name="Heerema R.J."/>
            <person name="Klein P."/>
            <person name="Conner P."/>
            <person name="Grauke L."/>
            <person name="Grimwood J."/>
            <person name="Schmutz J."/>
            <person name="Randall J.J."/>
        </authorList>
    </citation>
    <scope>NUCLEOTIDE SEQUENCE</scope>
    <source>
        <tissue evidence="2">Leaf</tissue>
    </source>
</reference>
<protein>
    <recommendedName>
        <fullName evidence="1">Retrovirus-related Pol polyprotein from transposon TNT 1-94-like beta-barrel domain-containing protein</fullName>
    </recommendedName>
</protein>
<gene>
    <name evidence="2" type="ORF">I3842_01G108000</name>
</gene>
<proteinExistence type="predicted"/>